<sequence length="454" mass="50631">MNSIPEYLTKGEKARLFPVLSDTSKEGRTTSVVLACLAHVQEFGRAMLSTVGQRAGSRARVICYTEVCFKKDEKTKGDRPDGLIVLKVGRREWKALVEAKVGNAELNPNQLERYLELARANDVDAVITISNQFTPAPNEHPVPVSRRAVSKVALYHWSWMHILTQVDLLLQNDEVADEDQEGVLVELARFLTHDSAGVKGFDSMPAAWTELVQSVANGSAISHRSPLAKEVIDAWYQEARDLSLILSRKIGVQVATRLPRVHRNDSQARLKSDLEELSKNSVILTSWDIRDAAGALDFCVDLKTKTVTASMKVRAPADKVKSTARLNWLLRQLNNEAPEDLFVRLHWTGPGVYTQHALATLRENPDIISQDRTNAQLHTLEVCLVRNLAGRFGQRKNFIVDIEKLVPEFYERAGQRIKAWQPSAPRIREVSATEDGICGEGGRIAEEEEGATAD</sequence>
<reference evidence="2" key="1">
    <citation type="submission" date="2016-10" db="EMBL/GenBank/DDBJ databases">
        <authorList>
            <person name="Varghese N."/>
            <person name="Submissions S."/>
        </authorList>
    </citation>
    <scope>NUCLEOTIDE SEQUENCE [LARGE SCALE GENOMIC DNA]</scope>
    <source>
        <strain evidence="2">ES.061</strain>
    </source>
</reference>
<gene>
    <name evidence="1" type="ORF">SAMN05216452_2834</name>
</gene>
<protein>
    <recommendedName>
        <fullName evidence="3">Stress response protein SCP2</fullName>
    </recommendedName>
</protein>
<dbReference type="RefSeq" id="WP_090329216.1">
    <property type="nucleotide sequence ID" value="NZ_FNSL01000001.1"/>
</dbReference>
<evidence type="ECO:0000313" key="1">
    <source>
        <dbReference type="EMBL" id="SEB70152.1"/>
    </source>
</evidence>
<keyword evidence="2" id="KW-1185">Reference proteome</keyword>
<organism evidence="1 2">
    <name type="scientific">Nitratireductor aquibiodomus</name>
    <dbReference type="NCBI Taxonomy" id="204799"/>
    <lineage>
        <taxon>Bacteria</taxon>
        <taxon>Pseudomonadati</taxon>
        <taxon>Pseudomonadota</taxon>
        <taxon>Alphaproteobacteria</taxon>
        <taxon>Hyphomicrobiales</taxon>
        <taxon>Phyllobacteriaceae</taxon>
        <taxon>Nitratireductor</taxon>
    </lineage>
</organism>
<accession>A0A1H4LIL9</accession>
<evidence type="ECO:0000313" key="2">
    <source>
        <dbReference type="Proteomes" id="UP000199064"/>
    </source>
</evidence>
<name>A0A1H4LIL9_9HYPH</name>
<dbReference type="AlphaFoldDB" id="A0A1H4LIL9"/>
<evidence type="ECO:0008006" key="3">
    <source>
        <dbReference type="Google" id="ProtNLM"/>
    </source>
</evidence>
<dbReference type="EMBL" id="FNSL01000001">
    <property type="protein sequence ID" value="SEB70152.1"/>
    <property type="molecule type" value="Genomic_DNA"/>
</dbReference>
<proteinExistence type="predicted"/>
<dbReference type="Proteomes" id="UP000199064">
    <property type="component" value="Unassembled WGS sequence"/>
</dbReference>